<evidence type="ECO:0000256" key="1">
    <source>
        <dbReference type="SAM" id="SignalP"/>
    </source>
</evidence>
<name>A0A016QQF2_9DEIO</name>
<dbReference type="RefSeq" id="WP_051517276.1">
    <property type="nucleotide sequence ID" value="NZ_JHAC01000027.1"/>
</dbReference>
<organism evidence="2 3">
    <name type="scientific">Deinococcus phoenicis</name>
    <dbReference type="NCBI Taxonomy" id="1476583"/>
    <lineage>
        <taxon>Bacteria</taxon>
        <taxon>Thermotogati</taxon>
        <taxon>Deinococcota</taxon>
        <taxon>Deinococci</taxon>
        <taxon>Deinococcales</taxon>
        <taxon>Deinococcaceae</taxon>
        <taxon>Deinococcus</taxon>
    </lineage>
</organism>
<evidence type="ECO:0000313" key="2">
    <source>
        <dbReference type="EMBL" id="EYB68082.1"/>
    </source>
</evidence>
<proteinExistence type="predicted"/>
<keyword evidence="3" id="KW-1185">Reference proteome</keyword>
<feature type="signal peptide" evidence="1">
    <location>
        <begin position="1"/>
        <end position="17"/>
    </location>
</feature>
<sequence length="372" mass="39130">MRRALALLCLASGLALAGGGGPAPTELPPPPVTGRAELTALAVDASGTPVLAWTAQGTEGNRRLHAARLAAGAWTPLGGVLNEGRSFNAAQLTARNGAGGQVWLGWAEDSGQAHVDSYLMSGWDGQAWSDPAHYAVRRNLSDAGRSRAFAVLPDGTPTLAWTDLGVRGAYAGVVRPLAWQAGTWVPQPLLSDPARAAFSPDLALNRAGRRTVAFLEGDFATMNVRVRQEDPSGHWTTLGGPLNRHPGSFTAAPRLALAADGSPVVTWIEEEPAGHDRVNVSRWTGTRWQPLGGPVSRPGVSAEAPVLALSRAGHPVLAWLETGHLRAARWTGTDWVLLPLPATHDASGPSLSPDGRYLAVSDGGRVRVWRLP</sequence>
<keyword evidence="1" id="KW-0732">Signal</keyword>
<dbReference type="eggNOG" id="ENOG50349QF">
    <property type="taxonomic scope" value="Bacteria"/>
</dbReference>
<dbReference type="Proteomes" id="UP000020492">
    <property type="component" value="Unassembled WGS sequence"/>
</dbReference>
<gene>
    <name evidence="2" type="ORF">DEIPH_ctg027orf0012</name>
</gene>
<accession>A0A016QQF2</accession>
<reference evidence="2 3" key="1">
    <citation type="submission" date="2014-03" db="EMBL/GenBank/DDBJ databases">
        <title>Draft genome sequence of Deinococcus phoenicis 1P10ME.</title>
        <authorList>
            <person name="Stepanov V.G."/>
            <person name="Vaishampayan P."/>
            <person name="Venkateswaran K."/>
            <person name="Fox G.E."/>
        </authorList>
    </citation>
    <scope>NUCLEOTIDE SEQUENCE [LARGE SCALE GENOMIC DNA]</scope>
    <source>
        <strain evidence="2 3">1P10ME</strain>
    </source>
</reference>
<feature type="chain" id="PRO_5001485615" evidence="1">
    <location>
        <begin position="18"/>
        <end position="372"/>
    </location>
</feature>
<dbReference type="PATRIC" id="fig|1476583.3.peg.1822"/>
<dbReference type="SUPFAM" id="SSF89372">
    <property type="entry name" value="Fucose-specific lectin"/>
    <property type="match status" value="1"/>
</dbReference>
<dbReference type="STRING" id="1476583.DEIPH_ctg027orf0012"/>
<evidence type="ECO:0000313" key="3">
    <source>
        <dbReference type="Proteomes" id="UP000020492"/>
    </source>
</evidence>
<dbReference type="OrthoDB" id="61209at2"/>
<dbReference type="AlphaFoldDB" id="A0A016QQF2"/>
<dbReference type="EMBL" id="JHAC01000027">
    <property type="protein sequence ID" value="EYB68082.1"/>
    <property type="molecule type" value="Genomic_DNA"/>
</dbReference>
<protein>
    <submittedName>
        <fullName evidence="2">Uncharacterized protein</fullName>
    </submittedName>
</protein>
<comment type="caution">
    <text evidence="2">The sequence shown here is derived from an EMBL/GenBank/DDBJ whole genome shotgun (WGS) entry which is preliminary data.</text>
</comment>